<feature type="transmembrane region" description="Helical" evidence="1">
    <location>
        <begin position="126"/>
        <end position="147"/>
    </location>
</feature>
<keyword evidence="1" id="KW-1133">Transmembrane helix</keyword>
<evidence type="ECO:0008006" key="4">
    <source>
        <dbReference type="Google" id="ProtNLM"/>
    </source>
</evidence>
<evidence type="ECO:0000256" key="1">
    <source>
        <dbReference type="SAM" id="Phobius"/>
    </source>
</evidence>
<reference evidence="2" key="1">
    <citation type="submission" date="2021-01" db="EMBL/GenBank/DDBJ databases">
        <authorList>
            <consortium name="Genoscope - CEA"/>
            <person name="William W."/>
        </authorList>
    </citation>
    <scope>NUCLEOTIDE SEQUENCE</scope>
</reference>
<protein>
    <recommendedName>
        <fullName evidence="4">Transmembrane protein</fullName>
    </recommendedName>
</protein>
<name>A0A8S1MVX1_9CILI</name>
<sequence>MKISTEIILIYNILRILGWSQAMALIIYQSKQGIEDISNILNLVKALTIGKCFEIVFIKQKQILSSNNIVKYQVFLIRLIFQWYFMRPQLCFCSFRHTIIGWGFMEITQSLYYISQSQFMKQIQQILIFVFVPFTLIGMIRITNRIIEREQKEDYFKRLFQMVLVIFVAFQLYINFQKQIVRIPKIKQL</sequence>
<dbReference type="AlphaFoldDB" id="A0A8S1MVX1"/>
<keyword evidence="1" id="KW-0472">Membrane</keyword>
<dbReference type="EMBL" id="CAJJDN010000043">
    <property type="protein sequence ID" value="CAD8082141.1"/>
    <property type="molecule type" value="Genomic_DNA"/>
</dbReference>
<proteinExistence type="predicted"/>
<organism evidence="2 3">
    <name type="scientific">Paramecium sonneborni</name>
    <dbReference type="NCBI Taxonomy" id="65129"/>
    <lineage>
        <taxon>Eukaryota</taxon>
        <taxon>Sar</taxon>
        <taxon>Alveolata</taxon>
        <taxon>Ciliophora</taxon>
        <taxon>Intramacronucleata</taxon>
        <taxon>Oligohymenophorea</taxon>
        <taxon>Peniculida</taxon>
        <taxon>Parameciidae</taxon>
        <taxon>Paramecium</taxon>
    </lineage>
</organism>
<evidence type="ECO:0000313" key="2">
    <source>
        <dbReference type="EMBL" id="CAD8082141.1"/>
    </source>
</evidence>
<dbReference type="Proteomes" id="UP000692954">
    <property type="component" value="Unassembled WGS sequence"/>
</dbReference>
<feature type="transmembrane region" description="Helical" evidence="1">
    <location>
        <begin position="159"/>
        <end position="176"/>
    </location>
</feature>
<dbReference type="OrthoDB" id="290088at2759"/>
<keyword evidence="1" id="KW-0812">Transmembrane</keyword>
<feature type="transmembrane region" description="Helical" evidence="1">
    <location>
        <begin position="7"/>
        <end position="28"/>
    </location>
</feature>
<evidence type="ECO:0000313" key="3">
    <source>
        <dbReference type="Proteomes" id="UP000692954"/>
    </source>
</evidence>
<feature type="transmembrane region" description="Helical" evidence="1">
    <location>
        <begin position="97"/>
        <end position="114"/>
    </location>
</feature>
<comment type="caution">
    <text evidence="2">The sequence shown here is derived from an EMBL/GenBank/DDBJ whole genome shotgun (WGS) entry which is preliminary data.</text>
</comment>
<gene>
    <name evidence="2" type="ORF">PSON_ATCC_30995.1.T0430042</name>
</gene>
<keyword evidence="3" id="KW-1185">Reference proteome</keyword>
<accession>A0A8S1MVX1</accession>